<evidence type="ECO:0000313" key="4">
    <source>
        <dbReference type="EMBL" id="MCL1143636.1"/>
    </source>
</evidence>
<dbReference type="Pfam" id="PF22112">
    <property type="entry name" value="OmcA-like_N"/>
    <property type="match status" value="1"/>
</dbReference>
<evidence type="ECO:0000259" key="3">
    <source>
        <dbReference type="Pfam" id="PF22113"/>
    </source>
</evidence>
<feature type="domain" description="Outer membrane cytochrome MtrC/MtrF-like" evidence="3">
    <location>
        <begin position="543"/>
        <end position="726"/>
    </location>
</feature>
<accession>A0A9X1ZLA7</accession>
<comment type="caution">
    <text evidence="4">The sequence shown here is derived from an EMBL/GenBank/DDBJ whole genome shotgun (WGS) entry which is preliminary data.</text>
</comment>
<dbReference type="Proteomes" id="UP001139333">
    <property type="component" value="Unassembled WGS sequence"/>
</dbReference>
<dbReference type="AlphaFoldDB" id="A0A9X1ZLA7"/>
<dbReference type="InterPro" id="IPR054336">
    <property type="entry name" value="OmcA-like_N"/>
</dbReference>
<dbReference type="GO" id="GO:0016491">
    <property type="term" value="F:oxidoreductase activity"/>
    <property type="evidence" value="ECO:0007669"/>
    <property type="project" value="TreeGrafter"/>
</dbReference>
<dbReference type="InterPro" id="IPR054337">
    <property type="entry name" value="Mtrc-MtrF-like_dom_II/IV"/>
</dbReference>
<dbReference type="InterPro" id="IPR020014">
    <property type="entry name" value="Decahaem_cyt-c_OmcA/MtrC"/>
</dbReference>
<evidence type="ECO:0000256" key="1">
    <source>
        <dbReference type="ARBA" id="ARBA00022729"/>
    </source>
</evidence>
<dbReference type="CDD" id="cd08168">
    <property type="entry name" value="Cytochrom_C3"/>
    <property type="match status" value="1"/>
</dbReference>
<dbReference type="EMBL" id="JAKIKP010000010">
    <property type="protein sequence ID" value="MCL1143636.1"/>
    <property type="molecule type" value="Genomic_DNA"/>
</dbReference>
<dbReference type="InterPro" id="IPR051829">
    <property type="entry name" value="Multiheme_Cytochr_ET"/>
</dbReference>
<dbReference type="RefSeq" id="WP_248996309.1">
    <property type="nucleotide sequence ID" value="NZ_JAKIKP010000010.1"/>
</dbReference>
<dbReference type="PANTHER" id="PTHR35038:SF6">
    <property type="entry name" value="SURFACE LOCALIZED DECAHEME CYTOCHROME C LIPOPROTEIN"/>
    <property type="match status" value="1"/>
</dbReference>
<keyword evidence="1" id="KW-0732">Signal</keyword>
<dbReference type="PROSITE" id="PS51257">
    <property type="entry name" value="PROKAR_LIPOPROTEIN"/>
    <property type="match status" value="1"/>
</dbReference>
<sequence length="730" mass="78023">MKQLKFNTTAKAVLSAGILSFALTGCGSDGKDGEDGENGPVGLSVGAASSLHVNFQNADITDGIIKVNFSLEDANGVAITDLDTYANVDTLGLGIAKLVPQGGKGYKTPQWVNYNNKVVAPVEGDIPPGYEDKAGTKIQATIESDCKQECLSTEAPGEYSYTFNLNLNSLEPIEGLDLTYDETLTHRITMELRADSNTNKLVNTHFDFAPTTGEAVNDEDTRLVNSLEQSCIRCHSDDYDHAWAPKLILHGNKRFALENCQVCHTNYAADPETGSPIDLAYMAHKIHKADYLVAGYKGSVHDYSEVTFPADLYDCQACHIENEESPVDAANFKHHTALACGSCHTDATDPSAIKDAMHEKYIGATDCTTCHADQGMPGAAHHFTDSVAKQNAQDSYSATLVPESVSFDSATNELTFSVKVEDSNETTVSSPDTDGRLTQSNIMLGFGNGTDFAGGYKKVDLLNTAPISSADGVFTYTVSEMDLSANVAIPATAIVTTKMCVDRDTLAGVVCGSGSDEASSPATLVGEIVPFNLSGEAEVSARRVVVSNETCANCHDDKYLSKFGGEKIKHSGSYTNFEAECQMCHNASYSRGSSKPIVEHIDFKVRIHSLHANKRDGQEAGGEDRITFPGHYGNCATCHDQGQLKMDSLGEVPATQTTDVELGRVEFSPIAATCVSCHGVKDSLVAHIRSEGGAANDPEGTYIPGSETCATCHAEGKAYGVDKVHPVEYK</sequence>
<proteinExistence type="predicted"/>
<evidence type="ECO:0000259" key="2">
    <source>
        <dbReference type="Pfam" id="PF22112"/>
    </source>
</evidence>
<name>A0A9X1ZLA7_9GAMM</name>
<dbReference type="PANTHER" id="PTHR35038">
    <property type="entry name" value="DISSIMILATORY SULFITE REDUCTASE SIRA"/>
    <property type="match status" value="1"/>
</dbReference>
<gene>
    <name evidence="4" type="ORF">L2672_13170</name>
</gene>
<dbReference type="Gene3D" id="1.10.1130.10">
    <property type="entry name" value="Flavocytochrome C3, Chain A"/>
    <property type="match status" value="1"/>
</dbReference>
<feature type="domain" description="OmcA-like N-terminal" evidence="2">
    <location>
        <begin position="53"/>
        <end position="214"/>
    </location>
</feature>
<dbReference type="InterPro" id="IPR036280">
    <property type="entry name" value="Multihaem_cyt_sf"/>
</dbReference>
<dbReference type="Pfam" id="PF22113">
    <property type="entry name" value="Mtrc-MtrF_II-IV_dom"/>
    <property type="match status" value="2"/>
</dbReference>
<feature type="domain" description="Outer membrane cytochrome MtrC/MtrF-like" evidence="3">
    <location>
        <begin position="228"/>
        <end position="375"/>
    </location>
</feature>
<evidence type="ECO:0000313" key="5">
    <source>
        <dbReference type="Proteomes" id="UP001139333"/>
    </source>
</evidence>
<organism evidence="4 5">
    <name type="scientific">Shewanella gaetbuli</name>
    <dbReference type="NCBI Taxonomy" id="220752"/>
    <lineage>
        <taxon>Bacteria</taxon>
        <taxon>Pseudomonadati</taxon>
        <taxon>Pseudomonadota</taxon>
        <taxon>Gammaproteobacteria</taxon>
        <taxon>Alteromonadales</taxon>
        <taxon>Shewanellaceae</taxon>
        <taxon>Shewanella</taxon>
    </lineage>
</organism>
<protein>
    <submittedName>
        <fullName evidence="4">OmcA/MtrC family decaheme c-type cytochrome</fullName>
    </submittedName>
</protein>
<dbReference type="SUPFAM" id="SSF48695">
    <property type="entry name" value="Multiheme cytochromes"/>
    <property type="match status" value="1"/>
</dbReference>
<keyword evidence="5" id="KW-1185">Reference proteome</keyword>
<dbReference type="NCBIfam" id="TIGR03507">
    <property type="entry name" value="decahem_SO1788"/>
    <property type="match status" value="1"/>
</dbReference>
<reference evidence="4" key="1">
    <citation type="submission" date="2022-01" db="EMBL/GenBank/DDBJ databases">
        <title>Whole genome-based taxonomy of the Shewanellaceae.</title>
        <authorList>
            <person name="Martin-Rodriguez A.J."/>
        </authorList>
    </citation>
    <scope>NUCLEOTIDE SEQUENCE</scope>
    <source>
        <strain evidence="4">DSM 16422</strain>
    </source>
</reference>